<reference evidence="3" key="2">
    <citation type="submission" date="2020-04" db="EMBL/GenBank/DDBJ databases">
        <authorList>
            <consortium name="NCBI Genome Project"/>
        </authorList>
    </citation>
    <scope>NUCLEOTIDE SEQUENCE</scope>
    <source>
        <strain evidence="3">CBS 304.34</strain>
    </source>
</reference>
<dbReference type="Proteomes" id="UP000504636">
    <property type="component" value="Unplaced"/>
</dbReference>
<organism evidence="1">
    <name type="scientific">Mytilinidion resinicola</name>
    <dbReference type="NCBI Taxonomy" id="574789"/>
    <lineage>
        <taxon>Eukaryota</taxon>
        <taxon>Fungi</taxon>
        <taxon>Dikarya</taxon>
        <taxon>Ascomycota</taxon>
        <taxon>Pezizomycotina</taxon>
        <taxon>Dothideomycetes</taxon>
        <taxon>Pleosporomycetidae</taxon>
        <taxon>Mytilinidiales</taxon>
        <taxon>Mytilinidiaceae</taxon>
        <taxon>Mytilinidion</taxon>
    </lineage>
</organism>
<dbReference type="OrthoDB" id="5275938at2759"/>
<name>A0A6A6Y5Y5_9PEZI</name>
<feature type="non-terminal residue" evidence="1">
    <location>
        <position position="1"/>
    </location>
</feature>
<evidence type="ECO:0000313" key="1">
    <source>
        <dbReference type="EMBL" id="KAF2803938.1"/>
    </source>
</evidence>
<gene>
    <name evidence="1 3" type="ORF">BDZ99DRAFT_359070</name>
</gene>
<feature type="non-terminal residue" evidence="1">
    <location>
        <position position="109"/>
    </location>
</feature>
<reference evidence="3" key="3">
    <citation type="submission" date="2025-04" db="UniProtKB">
        <authorList>
            <consortium name="RefSeq"/>
        </authorList>
    </citation>
    <scope>IDENTIFICATION</scope>
    <source>
        <strain evidence="3">CBS 304.34</strain>
    </source>
</reference>
<dbReference type="GeneID" id="54455546"/>
<dbReference type="AlphaFoldDB" id="A0A6A6Y5Y5"/>
<accession>A0A6A6Y5Y5</accession>
<keyword evidence="2" id="KW-1185">Reference proteome</keyword>
<evidence type="ECO:0000313" key="3">
    <source>
        <dbReference type="RefSeq" id="XP_033570902.1"/>
    </source>
</evidence>
<sequence>DRKSLELVLELAHAQFKRIPAKLSYEGLVQLASVCLDYDTTGLVVPFLDAWIKPYRDHITRPGYEQWLLVAYAFGFIDDFENISNRLVLSCTSKDGKCLDSNGSALTGR</sequence>
<evidence type="ECO:0000313" key="2">
    <source>
        <dbReference type="Proteomes" id="UP000504636"/>
    </source>
</evidence>
<reference evidence="1 3" key="1">
    <citation type="journal article" date="2020" name="Stud. Mycol.">
        <title>101 Dothideomycetes genomes: a test case for predicting lifestyles and emergence of pathogens.</title>
        <authorList>
            <person name="Haridas S."/>
            <person name="Albert R."/>
            <person name="Binder M."/>
            <person name="Bloem J."/>
            <person name="Labutti K."/>
            <person name="Salamov A."/>
            <person name="Andreopoulos B."/>
            <person name="Baker S."/>
            <person name="Barry K."/>
            <person name="Bills G."/>
            <person name="Bluhm B."/>
            <person name="Cannon C."/>
            <person name="Castanera R."/>
            <person name="Culley D."/>
            <person name="Daum C."/>
            <person name="Ezra D."/>
            <person name="Gonzalez J."/>
            <person name="Henrissat B."/>
            <person name="Kuo A."/>
            <person name="Liang C."/>
            <person name="Lipzen A."/>
            <person name="Lutzoni F."/>
            <person name="Magnuson J."/>
            <person name="Mondo S."/>
            <person name="Nolan M."/>
            <person name="Ohm R."/>
            <person name="Pangilinan J."/>
            <person name="Park H.-J."/>
            <person name="Ramirez L."/>
            <person name="Alfaro M."/>
            <person name="Sun H."/>
            <person name="Tritt A."/>
            <person name="Yoshinaga Y."/>
            <person name="Zwiers L.-H."/>
            <person name="Turgeon B."/>
            <person name="Goodwin S."/>
            <person name="Spatafora J."/>
            <person name="Crous P."/>
            <person name="Grigoriev I."/>
        </authorList>
    </citation>
    <scope>NUCLEOTIDE SEQUENCE</scope>
    <source>
        <strain evidence="1 3">CBS 304.34</strain>
    </source>
</reference>
<protein>
    <submittedName>
        <fullName evidence="1 3">Uncharacterized protein</fullName>
    </submittedName>
</protein>
<dbReference type="EMBL" id="MU003715">
    <property type="protein sequence ID" value="KAF2803938.1"/>
    <property type="molecule type" value="Genomic_DNA"/>
</dbReference>
<proteinExistence type="predicted"/>
<dbReference type="RefSeq" id="XP_033570902.1">
    <property type="nucleotide sequence ID" value="XM_033714653.1"/>
</dbReference>